<reference evidence="3" key="1">
    <citation type="submission" date="2025-08" db="UniProtKB">
        <authorList>
            <consortium name="RefSeq"/>
        </authorList>
    </citation>
    <scope>IDENTIFICATION</scope>
</reference>
<proteinExistence type="inferred from homology"/>
<dbReference type="Proteomes" id="UP000694850">
    <property type="component" value="Unplaced"/>
</dbReference>
<dbReference type="InterPro" id="IPR032743">
    <property type="entry name" value="FAM47"/>
</dbReference>
<keyword evidence="2" id="KW-1185">Reference proteome</keyword>
<dbReference type="PANTHER" id="PTHR46449">
    <property type="entry name" value="ZGC:158260"/>
    <property type="match status" value="1"/>
</dbReference>
<evidence type="ECO:0000313" key="3">
    <source>
        <dbReference type="RefSeq" id="XP_007947251.1"/>
    </source>
</evidence>
<dbReference type="AlphaFoldDB" id="A0A8B7AMA3"/>
<name>A0A8B7AMA3_ORYAF</name>
<evidence type="ECO:0000256" key="1">
    <source>
        <dbReference type="ARBA" id="ARBA00005277"/>
    </source>
</evidence>
<accession>A0A8B7AMA3</accession>
<sequence length="320" mass="36766">MLFSRYKEKLPSQCFTEHKNRLKFLTSLNNQQSIFVRKGLDNFRKDCPPCKGLIMKDAQESFLPLIYHRAPQPPPKTMQNKQPKEAAVFPKLSPDQQAQKVFIEDIEAHLARHPLALYPNLEEDIPVELLLKVLEVLDPDRKLEDTWAYCQDIGKKTKEPTKHLNKPSTEVLLGLPKKTLLSHSGQWVHEGKKPSATDLLHGPLLYENGSSHIDEEFILKQFDIDYENRPSYDVLHTMRLNQFPLEQKSNVDPNKLQEPDFSFQELDFERKHQKSQLGLLIQLHSNDESGYPCLSPEFKGKAVSLSPLSKMLAVGFSNMA</sequence>
<organism evidence="2 3">
    <name type="scientific">Orycteropus afer afer</name>
    <dbReference type="NCBI Taxonomy" id="1230840"/>
    <lineage>
        <taxon>Eukaryota</taxon>
        <taxon>Metazoa</taxon>
        <taxon>Chordata</taxon>
        <taxon>Craniata</taxon>
        <taxon>Vertebrata</taxon>
        <taxon>Euteleostomi</taxon>
        <taxon>Mammalia</taxon>
        <taxon>Eutheria</taxon>
        <taxon>Afrotheria</taxon>
        <taxon>Tubulidentata</taxon>
        <taxon>Orycteropodidae</taxon>
        <taxon>Orycteropus</taxon>
    </lineage>
</organism>
<dbReference type="Pfam" id="PF14642">
    <property type="entry name" value="FAM47"/>
    <property type="match status" value="1"/>
</dbReference>
<evidence type="ECO:0000313" key="2">
    <source>
        <dbReference type="Proteomes" id="UP000694850"/>
    </source>
</evidence>
<dbReference type="GO" id="GO:0000785">
    <property type="term" value="C:chromatin"/>
    <property type="evidence" value="ECO:0007669"/>
    <property type="project" value="TreeGrafter"/>
</dbReference>
<dbReference type="PANTHER" id="PTHR46449:SF3">
    <property type="entry name" value="PROTEIN FAM47E"/>
    <property type="match status" value="1"/>
</dbReference>
<gene>
    <name evidence="3" type="primary">LOC103203956</name>
</gene>
<dbReference type="OrthoDB" id="6755972at2759"/>
<dbReference type="GeneID" id="103203956"/>
<comment type="similarity">
    <text evidence="1">Belongs to the FAM47 family.</text>
</comment>
<protein>
    <submittedName>
        <fullName evidence="3">Protein FAM47E-like</fullName>
    </submittedName>
</protein>
<dbReference type="GO" id="GO:0045815">
    <property type="term" value="P:transcription initiation-coupled chromatin remodeling"/>
    <property type="evidence" value="ECO:0007669"/>
    <property type="project" value="TreeGrafter"/>
</dbReference>
<dbReference type="RefSeq" id="XP_007947251.1">
    <property type="nucleotide sequence ID" value="XM_007949060.1"/>
</dbReference>